<dbReference type="GO" id="GO:0005634">
    <property type="term" value="C:nucleus"/>
    <property type="evidence" value="ECO:0007669"/>
    <property type="project" value="UniProtKB-SubCell"/>
</dbReference>
<feature type="region of interest" description="Disordered" evidence="8">
    <location>
        <begin position="1"/>
        <end position="29"/>
    </location>
</feature>
<evidence type="ECO:0000256" key="7">
    <source>
        <dbReference type="PROSITE-ProRule" id="PRU00042"/>
    </source>
</evidence>
<name>A0AAN9G4G0_9CAEN</name>
<dbReference type="PANTHER" id="PTHR16515:SF49">
    <property type="entry name" value="GASTRULA ZINC FINGER PROTEIN XLCGF49.1-LIKE-RELATED"/>
    <property type="match status" value="1"/>
</dbReference>
<feature type="compositionally biased region" description="Polar residues" evidence="8">
    <location>
        <begin position="453"/>
        <end position="464"/>
    </location>
</feature>
<dbReference type="Gene3D" id="3.30.160.60">
    <property type="entry name" value="Classic Zinc Finger"/>
    <property type="match status" value="1"/>
</dbReference>
<keyword evidence="11" id="KW-1185">Reference proteome</keyword>
<evidence type="ECO:0000256" key="6">
    <source>
        <dbReference type="ARBA" id="ARBA00023242"/>
    </source>
</evidence>
<dbReference type="Proteomes" id="UP001374579">
    <property type="component" value="Unassembled WGS sequence"/>
</dbReference>
<keyword evidence="6" id="KW-0539">Nucleus</keyword>
<feature type="region of interest" description="Disordered" evidence="8">
    <location>
        <begin position="79"/>
        <end position="169"/>
    </location>
</feature>
<evidence type="ECO:0000313" key="11">
    <source>
        <dbReference type="Proteomes" id="UP001374579"/>
    </source>
</evidence>
<dbReference type="AlphaFoldDB" id="A0AAN9G4G0"/>
<feature type="region of interest" description="Disordered" evidence="8">
    <location>
        <begin position="397"/>
        <end position="418"/>
    </location>
</feature>
<keyword evidence="3" id="KW-0677">Repeat</keyword>
<dbReference type="InterPro" id="IPR013087">
    <property type="entry name" value="Znf_C2H2_type"/>
</dbReference>
<evidence type="ECO:0000256" key="5">
    <source>
        <dbReference type="ARBA" id="ARBA00022833"/>
    </source>
</evidence>
<feature type="domain" description="C2H2-type" evidence="9">
    <location>
        <begin position="174"/>
        <end position="201"/>
    </location>
</feature>
<reference evidence="10 11" key="1">
    <citation type="submission" date="2024-02" db="EMBL/GenBank/DDBJ databases">
        <title>Chromosome-scale genome assembly of the rough periwinkle Littorina saxatilis.</title>
        <authorList>
            <person name="De Jode A."/>
            <person name="Faria R."/>
            <person name="Formenti G."/>
            <person name="Sims Y."/>
            <person name="Smith T.P."/>
            <person name="Tracey A."/>
            <person name="Wood J.M.D."/>
            <person name="Zagrodzka Z.B."/>
            <person name="Johannesson K."/>
            <person name="Butlin R.K."/>
            <person name="Leder E.H."/>
        </authorList>
    </citation>
    <scope>NUCLEOTIDE SEQUENCE [LARGE SCALE GENOMIC DNA]</scope>
    <source>
        <strain evidence="10">Snail1</strain>
        <tissue evidence="10">Muscle</tissue>
    </source>
</reference>
<organism evidence="10 11">
    <name type="scientific">Littorina saxatilis</name>
    <dbReference type="NCBI Taxonomy" id="31220"/>
    <lineage>
        <taxon>Eukaryota</taxon>
        <taxon>Metazoa</taxon>
        <taxon>Spiralia</taxon>
        <taxon>Lophotrochozoa</taxon>
        <taxon>Mollusca</taxon>
        <taxon>Gastropoda</taxon>
        <taxon>Caenogastropoda</taxon>
        <taxon>Littorinimorpha</taxon>
        <taxon>Littorinoidea</taxon>
        <taxon>Littorinidae</taxon>
        <taxon>Littorina</taxon>
    </lineage>
</organism>
<evidence type="ECO:0000259" key="9">
    <source>
        <dbReference type="PROSITE" id="PS50157"/>
    </source>
</evidence>
<feature type="region of interest" description="Disordered" evidence="8">
    <location>
        <begin position="511"/>
        <end position="538"/>
    </location>
</feature>
<dbReference type="InterPro" id="IPR050331">
    <property type="entry name" value="Zinc_finger"/>
</dbReference>
<dbReference type="PROSITE" id="PS00028">
    <property type="entry name" value="ZINC_FINGER_C2H2_1"/>
    <property type="match status" value="2"/>
</dbReference>
<protein>
    <recommendedName>
        <fullName evidence="9">C2H2-type domain-containing protein</fullName>
    </recommendedName>
</protein>
<feature type="region of interest" description="Disordered" evidence="8">
    <location>
        <begin position="452"/>
        <end position="471"/>
    </location>
</feature>
<comment type="caution">
    <text evidence="10">The sequence shown here is derived from an EMBL/GenBank/DDBJ whole genome shotgun (WGS) entry which is preliminary data.</text>
</comment>
<dbReference type="EMBL" id="JBAMIC010000018">
    <property type="protein sequence ID" value="KAK7094459.1"/>
    <property type="molecule type" value="Genomic_DNA"/>
</dbReference>
<feature type="domain" description="C2H2-type" evidence="9">
    <location>
        <begin position="202"/>
        <end position="229"/>
    </location>
</feature>
<feature type="compositionally biased region" description="Basic and acidic residues" evidence="8">
    <location>
        <begin position="156"/>
        <end position="169"/>
    </location>
</feature>
<feature type="compositionally biased region" description="Polar residues" evidence="8">
    <location>
        <begin position="79"/>
        <end position="155"/>
    </location>
</feature>
<feature type="region of interest" description="Disordered" evidence="8">
    <location>
        <begin position="624"/>
        <end position="685"/>
    </location>
</feature>
<keyword evidence="5" id="KW-0862">Zinc</keyword>
<dbReference type="PROSITE" id="PS50157">
    <property type="entry name" value="ZINC_FINGER_C2H2_2"/>
    <property type="match status" value="2"/>
</dbReference>
<dbReference type="SUPFAM" id="SSF57667">
    <property type="entry name" value="beta-beta-alpha zinc fingers"/>
    <property type="match status" value="1"/>
</dbReference>
<evidence type="ECO:0000256" key="1">
    <source>
        <dbReference type="ARBA" id="ARBA00004123"/>
    </source>
</evidence>
<dbReference type="InterPro" id="IPR036236">
    <property type="entry name" value="Znf_C2H2_sf"/>
</dbReference>
<dbReference type="PANTHER" id="PTHR16515">
    <property type="entry name" value="PR DOMAIN ZINC FINGER PROTEIN"/>
    <property type="match status" value="1"/>
</dbReference>
<gene>
    <name evidence="10" type="ORF">V1264_006019</name>
</gene>
<feature type="region of interest" description="Disordered" evidence="8">
    <location>
        <begin position="233"/>
        <end position="258"/>
    </location>
</feature>
<dbReference type="SMART" id="SM00355">
    <property type="entry name" value="ZnF_C2H2"/>
    <property type="match status" value="3"/>
</dbReference>
<sequence>MADAAPSPQPDSTAMRGLGPSEATSSTGTLSSGAIAVHCLRVLPRKGANIVGLALRLSRIAPSPSAVLGAMRARKPQAVNLSNTETQHSNTDTQLSSTQTRHSNTDTQLSNTETQHSNTDTQLFNTQHSNTDTQLSNPETQLSNTDTQLSNTDTQGHPDHGSESHSYRQDKGPFTCMDCGASCFTRKSFSSHTSLHKSKKPFSCSICKNAFALPTHLKEHMTKHLASRRRIKKPLKSINQAQKPSVPGYKPSVQGEVPGDKPCVLGDKPCVLGDKPSVPGYKPSVQEEVPGDKPSVPGDKPSVPGDKPSVLGDKPSVPGDKPSVPGDKPCVPGDKPSVPGDKPCVPGDKPRLVVHKTCVSAQPSIHAYKPSVLADNSSFPAYKLKVSAKKPIFSADKPRVAAKKPRISADNPRGSVDNSSFPPYIPKCSLSANSSSCPAYKPKVSAKNHRVSADNSSFPANQPKVSAKKPKVSLSADKLSVHVRQSSITTQSPTFSACKLKVSENKPKVLPKELGVPTHKPSIPTQTVTPSFPAHKPSAIQTKDKSLTDDTLPVEGHMKVNTGQRPSRGAQQLSVSACEMFEADVICSRTVVVGGVTRFILAFRCKVCFKLFNVLEDFDAHRNHTLPGSPKSTTAADTPSQGDGISREDAGSVKLEPTERSGDEEDAGSVKLEPTERNGDEEDDVTVKFEPGCSPLHQSRDLNNTAPSEAWEVISVNSDVETVSSSCSDCETGDSEHLPYGNEHSQSNHYLPVSTDHVLSQGSRIPDILQTECDQNVENDSLQGKMSSDTGSAFSAARTAPFSADTEQSGDLLPEVVLKQEPVTFDSSQQQCSSFPLHSETERSPSLCETMECEVPSRDTEQSGDLIPEVVIKQEPVSENDVTFDSGQQQCSSFPLHSETERSSSFCAGLQDEAGIFPVYLFHNASNTQSKTSHTSMDVFL</sequence>
<feature type="compositionally biased region" description="Basic and acidic residues" evidence="8">
    <location>
        <begin position="645"/>
        <end position="661"/>
    </location>
</feature>
<evidence type="ECO:0000256" key="8">
    <source>
        <dbReference type="SAM" id="MobiDB-lite"/>
    </source>
</evidence>
<evidence type="ECO:0000256" key="3">
    <source>
        <dbReference type="ARBA" id="ARBA00022737"/>
    </source>
</evidence>
<dbReference type="GO" id="GO:0008270">
    <property type="term" value="F:zinc ion binding"/>
    <property type="evidence" value="ECO:0007669"/>
    <property type="project" value="UniProtKB-KW"/>
</dbReference>
<comment type="subcellular location">
    <subcellularLocation>
        <location evidence="1">Nucleus</location>
    </subcellularLocation>
</comment>
<evidence type="ECO:0000256" key="2">
    <source>
        <dbReference type="ARBA" id="ARBA00022723"/>
    </source>
</evidence>
<evidence type="ECO:0000313" key="10">
    <source>
        <dbReference type="EMBL" id="KAK7094459.1"/>
    </source>
</evidence>
<feature type="region of interest" description="Disordered" evidence="8">
    <location>
        <begin position="275"/>
        <end position="349"/>
    </location>
</feature>
<keyword evidence="2" id="KW-0479">Metal-binding</keyword>
<evidence type="ECO:0000256" key="4">
    <source>
        <dbReference type="ARBA" id="ARBA00022771"/>
    </source>
</evidence>
<keyword evidence="4 7" id="KW-0863">Zinc-finger</keyword>
<feature type="compositionally biased region" description="Polar residues" evidence="8">
    <location>
        <begin position="630"/>
        <end position="643"/>
    </location>
</feature>
<dbReference type="GO" id="GO:0010468">
    <property type="term" value="P:regulation of gene expression"/>
    <property type="evidence" value="ECO:0007669"/>
    <property type="project" value="TreeGrafter"/>
</dbReference>
<accession>A0AAN9G4G0</accession>
<proteinExistence type="predicted"/>